<dbReference type="NCBIfam" id="NF006968">
    <property type="entry name" value="PRK09441.1-1"/>
    <property type="match status" value="1"/>
</dbReference>
<accession>A0AAV9HXI8</accession>
<protein>
    <submittedName>
        <fullName evidence="9">Alpha-amylase</fullName>
    </submittedName>
</protein>
<keyword evidence="3" id="KW-0479">Metal-binding</keyword>
<comment type="similarity">
    <text evidence="2">Belongs to the glycosyl hydrolase 13 family.</text>
</comment>
<reference evidence="9" key="2">
    <citation type="submission" date="2023-06" db="EMBL/GenBank/DDBJ databases">
        <authorList>
            <consortium name="Lawrence Berkeley National Laboratory"/>
            <person name="Mondo S.J."/>
            <person name="Hensen N."/>
            <person name="Bonometti L."/>
            <person name="Westerberg I."/>
            <person name="Brannstrom I.O."/>
            <person name="Guillou S."/>
            <person name="Cros-Aarteil S."/>
            <person name="Calhoun S."/>
            <person name="Haridas S."/>
            <person name="Kuo A."/>
            <person name="Pangilinan J."/>
            <person name="Riley R."/>
            <person name="Labutti K."/>
            <person name="Andreopoulos B."/>
            <person name="Lipzen A."/>
            <person name="Chen C."/>
            <person name="Yanf M."/>
            <person name="Daum C."/>
            <person name="Ng V."/>
            <person name="Clum A."/>
            <person name="Steindorff A."/>
            <person name="Ohm R."/>
            <person name="Martin F."/>
            <person name="Silar P."/>
            <person name="Natvig D."/>
            <person name="Lalanne C."/>
            <person name="Gautier V."/>
            <person name="Ament-Velasquez S.L."/>
            <person name="Kruys A."/>
            <person name="Hutchinson M.I."/>
            <person name="Powell A.J."/>
            <person name="Barry K."/>
            <person name="Miller A.N."/>
            <person name="Grigoriev I.V."/>
            <person name="Debuchy R."/>
            <person name="Gladieux P."/>
            <person name="Thoren M.H."/>
            <person name="Johannesson H."/>
        </authorList>
    </citation>
    <scope>NUCLEOTIDE SEQUENCE</scope>
    <source>
        <strain evidence="9">PSN324</strain>
    </source>
</reference>
<dbReference type="Proteomes" id="UP001321749">
    <property type="component" value="Unassembled WGS sequence"/>
</dbReference>
<dbReference type="Pfam" id="PF00128">
    <property type="entry name" value="Alpha-amylase"/>
    <property type="match status" value="1"/>
</dbReference>
<reference evidence="9" key="1">
    <citation type="journal article" date="2023" name="Mol. Phylogenet. Evol.">
        <title>Genome-scale phylogeny and comparative genomics of the fungal order Sordariales.</title>
        <authorList>
            <person name="Hensen N."/>
            <person name="Bonometti L."/>
            <person name="Westerberg I."/>
            <person name="Brannstrom I.O."/>
            <person name="Guillou S."/>
            <person name="Cros-Aarteil S."/>
            <person name="Calhoun S."/>
            <person name="Haridas S."/>
            <person name="Kuo A."/>
            <person name="Mondo S."/>
            <person name="Pangilinan J."/>
            <person name="Riley R."/>
            <person name="LaButti K."/>
            <person name="Andreopoulos B."/>
            <person name="Lipzen A."/>
            <person name="Chen C."/>
            <person name="Yan M."/>
            <person name="Daum C."/>
            <person name="Ng V."/>
            <person name="Clum A."/>
            <person name="Steindorff A."/>
            <person name="Ohm R.A."/>
            <person name="Martin F."/>
            <person name="Silar P."/>
            <person name="Natvig D.O."/>
            <person name="Lalanne C."/>
            <person name="Gautier V."/>
            <person name="Ament-Velasquez S.L."/>
            <person name="Kruys A."/>
            <person name="Hutchinson M.I."/>
            <person name="Powell A.J."/>
            <person name="Barry K."/>
            <person name="Miller A.N."/>
            <person name="Grigoriev I.V."/>
            <person name="Debuchy R."/>
            <person name="Gladieux P."/>
            <person name="Hiltunen Thoren M."/>
            <person name="Johannesson H."/>
        </authorList>
    </citation>
    <scope>NUCLEOTIDE SEQUENCE</scope>
    <source>
        <strain evidence="9">PSN324</strain>
    </source>
</reference>
<sequence length="592" mass="66884">MSNFLNLPSPPLPADLQDIQKRATRQEPGSGFSANIRPLRARLTPATAHLANPFHPRGDPAAAPNQLMVQAFEWYIPPPSESDPTTHWQRLKPLLPSLAHLGTTHLWIPPACKAARPHGNGYDIYDLYDLGEFDQKGSTRTKWGSKSELVELTEAAAAAAAKEEGQQHGIKVLFDAVLNHKTGADRKERARATKLPDERDRTKEGEAGAKEQEVEVWTGFEFPGRTGTKGEGYSRMKWGKRHFTGVDYDALSGESGVWRLEGKKWADDVDEELGNYDFLMFADIDHSHPEVREDLFRWIEWLGKDSGLKLGGLRMDAIKHYSFRFLKDFLKHVDEKVDEEWFIVGEYWRVDSEFLAKFVEYMDHRLALFDTQLVHNFSIISLLGEHGDLRKVFDDALVLWKPDNAVTFVVNHDTQEGQSLETPVAPFFIPFAYALILLRANAGLPCVFWSDLFGSYGQSADPKHPVLMPPTTGSTAIPRMMLARKYWAYGTQYDYFDEPHCVGFTRLGHPSISGGDGLAVIMTNSWEYATKKMYVGTEHAGEVWTDFLKWCPGQVLIDSEGWGTFFTGARSVSVWVNDAAESKKEWREKLGL</sequence>
<evidence type="ECO:0000256" key="1">
    <source>
        <dbReference type="ARBA" id="ARBA00001913"/>
    </source>
</evidence>
<evidence type="ECO:0000256" key="5">
    <source>
        <dbReference type="ARBA" id="ARBA00023277"/>
    </source>
</evidence>
<dbReference type="InterPro" id="IPR006047">
    <property type="entry name" value="GH13_cat_dom"/>
</dbReference>
<dbReference type="Gene3D" id="2.40.30.140">
    <property type="match status" value="1"/>
</dbReference>
<evidence type="ECO:0000256" key="6">
    <source>
        <dbReference type="ARBA" id="ARBA00023295"/>
    </source>
</evidence>
<dbReference type="GO" id="GO:0005975">
    <property type="term" value="P:carbohydrate metabolic process"/>
    <property type="evidence" value="ECO:0007669"/>
    <property type="project" value="InterPro"/>
</dbReference>
<keyword evidence="5" id="KW-0119">Carbohydrate metabolism</keyword>
<evidence type="ECO:0000256" key="2">
    <source>
        <dbReference type="ARBA" id="ARBA00008061"/>
    </source>
</evidence>
<dbReference type="CDD" id="cd11318">
    <property type="entry name" value="AmyAc_bac_fung_AmyA"/>
    <property type="match status" value="1"/>
</dbReference>
<evidence type="ECO:0000256" key="3">
    <source>
        <dbReference type="ARBA" id="ARBA00022723"/>
    </source>
</evidence>
<dbReference type="AlphaFoldDB" id="A0AAV9HXI8"/>
<dbReference type="SUPFAM" id="SSF51445">
    <property type="entry name" value="(Trans)glycosidases"/>
    <property type="match status" value="1"/>
</dbReference>
<keyword evidence="4" id="KW-0378">Hydrolase</keyword>
<dbReference type="GO" id="GO:0004553">
    <property type="term" value="F:hydrolase activity, hydrolyzing O-glycosyl compounds"/>
    <property type="evidence" value="ECO:0007669"/>
    <property type="project" value="InterPro"/>
</dbReference>
<name>A0AAV9HXI8_9PEZI</name>
<dbReference type="Gene3D" id="2.60.40.1180">
    <property type="entry name" value="Golgi alpha-mannosidase II"/>
    <property type="match status" value="1"/>
</dbReference>
<dbReference type="EMBL" id="MU864948">
    <property type="protein sequence ID" value="KAK4464409.1"/>
    <property type="molecule type" value="Genomic_DNA"/>
</dbReference>
<dbReference type="Pfam" id="PF09154">
    <property type="entry name" value="Alpha-amy_C_pro"/>
    <property type="match status" value="1"/>
</dbReference>
<dbReference type="InterPro" id="IPR013780">
    <property type="entry name" value="Glyco_hydro_b"/>
</dbReference>
<feature type="region of interest" description="Disordered" evidence="7">
    <location>
        <begin position="184"/>
        <end position="210"/>
    </location>
</feature>
<dbReference type="NCBIfam" id="NF006969">
    <property type="entry name" value="PRK09441.1-2"/>
    <property type="match status" value="1"/>
</dbReference>
<dbReference type="InterPro" id="IPR013776">
    <property type="entry name" value="A-amylase_thermo"/>
</dbReference>
<comment type="caution">
    <text evidence="9">The sequence shown here is derived from an EMBL/GenBank/DDBJ whole genome shotgun (WGS) entry which is preliminary data.</text>
</comment>
<dbReference type="Gene3D" id="3.20.20.80">
    <property type="entry name" value="Glycosidases"/>
    <property type="match status" value="1"/>
</dbReference>
<keyword evidence="10" id="KW-1185">Reference proteome</keyword>
<dbReference type="SMART" id="SM00642">
    <property type="entry name" value="Aamy"/>
    <property type="match status" value="1"/>
</dbReference>
<comment type="cofactor">
    <cofactor evidence="1">
        <name>Ca(2+)</name>
        <dbReference type="ChEBI" id="CHEBI:29108"/>
    </cofactor>
</comment>
<evidence type="ECO:0000259" key="8">
    <source>
        <dbReference type="SMART" id="SM00642"/>
    </source>
</evidence>
<dbReference type="GO" id="GO:0005509">
    <property type="term" value="F:calcium ion binding"/>
    <property type="evidence" value="ECO:0007669"/>
    <property type="project" value="InterPro"/>
</dbReference>
<evidence type="ECO:0000256" key="4">
    <source>
        <dbReference type="ARBA" id="ARBA00022801"/>
    </source>
</evidence>
<dbReference type="InterPro" id="IPR017853">
    <property type="entry name" value="GH"/>
</dbReference>
<organism evidence="9 10">
    <name type="scientific">Cladorrhinum samala</name>
    <dbReference type="NCBI Taxonomy" id="585594"/>
    <lineage>
        <taxon>Eukaryota</taxon>
        <taxon>Fungi</taxon>
        <taxon>Dikarya</taxon>
        <taxon>Ascomycota</taxon>
        <taxon>Pezizomycotina</taxon>
        <taxon>Sordariomycetes</taxon>
        <taxon>Sordariomycetidae</taxon>
        <taxon>Sordariales</taxon>
        <taxon>Podosporaceae</taxon>
        <taxon>Cladorrhinum</taxon>
    </lineage>
</organism>
<evidence type="ECO:0000313" key="10">
    <source>
        <dbReference type="Proteomes" id="UP001321749"/>
    </source>
</evidence>
<dbReference type="PIRSF" id="PIRSF001021">
    <property type="entry name" value="Alph-amls_thrmst"/>
    <property type="match status" value="1"/>
</dbReference>
<dbReference type="InterPro" id="IPR015237">
    <property type="entry name" value="Alpha-amylase_C_pro"/>
</dbReference>
<dbReference type="SUPFAM" id="SSF51011">
    <property type="entry name" value="Glycosyl hydrolase domain"/>
    <property type="match status" value="1"/>
</dbReference>
<proteinExistence type="inferred from homology"/>
<feature type="domain" description="Glycosyl hydrolase family 13 catalytic" evidence="8">
    <location>
        <begin position="66"/>
        <end position="484"/>
    </location>
</feature>
<keyword evidence="6" id="KW-0326">Glycosidase</keyword>
<evidence type="ECO:0000256" key="7">
    <source>
        <dbReference type="SAM" id="MobiDB-lite"/>
    </source>
</evidence>
<gene>
    <name evidence="9" type="ORF">QBC42DRAFT_196824</name>
</gene>
<dbReference type="PANTHER" id="PTHR43447">
    <property type="entry name" value="ALPHA-AMYLASE"/>
    <property type="match status" value="1"/>
</dbReference>
<evidence type="ECO:0000313" key="9">
    <source>
        <dbReference type="EMBL" id="KAK4464409.1"/>
    </source>
</evidence>